<keyword evidence="3" id="KW-1185">Reference proteome</keyword>
<dbReference type="RefSeq" id="WP_053197657.1">
    <property type="nucleotide sequence ID" value="NZ_CP011409.1"/>
</dbReference>
<name>A0ABN4HZQ9_9BURK</name>
<gene>
    <name evidence="2" type="ORF">F506_11750</name>
</gene>
<reference evidence="3" key="1">
    <citation type="journal article" date="2015" name="Genome Announc.">
        <title>Complete Genome Sequence of Herbaspirillum hiltneri N3 (DSM 17495), Isolated from Surface-Sterilized Wheat Roots.</title>
        <authorList>
            <person name="Guizelini D."/>
            <person name="Saizaki P.M."/>
            <person name="Coimbra N.A."/>
            <person name="Weiss V.A."/>
            <person name="Faoro H."/>
            <person name="Sfeir M.Z."/>
            <person name="Baura V.A."/>
            <person name="Monteiro R.A."/>
            <person name="Chubatsu L.S."/>
            <person name="Souza E.M."/>
            <person name="Cruz L.M."/>
            <person name="Pedrosa F.O."/>
            <person name="Raittz R.T."/>
            <person name="Marchaukoski J.N."/>
            <person name="Steffens M.B."/>
        </authorList>
    </citation>
    <scope>NUCLEOTIDE SEQUENCE [LARGE SCALE GENOMIC DNA]</scope>
    <source>
        <strain evidence="3">N3</strain>
    </source>
</reference>
<protein>
    <recommendedName>
        <fullName evidence="1">DUF6314 domain-containing protein</fullName>
    </recommendedName>
</protein>
<dbReference type="Pfam" id="PF19834">
    <property type="entry name" value="DUF6314"/>
    <property type="match status" value="1"/>
</dbReference>
<evidence type="ECO:0000313" key="3">
    <source>
        <dbReference type="Proteomes" id="UP000063429"/>
    </source>
</evidence>
<dbReference type="EMBL" id="CP011409">
    <property type="protein sequence ID" value="AKZ63254.1"/>
    <property type="molecule type" value="Genomic_DNA"/>
</dbReference>
<accession>A0ABN4HZQ9</accession>
<feature type="domain" description="DUF6314" evidence="1">
    <location>
        <begin position="12"/>
        <end position="152"/>
    </location>
</feature>
<dbReference type="Proteomes" id="UP000063429">
    <property type="component" value="Chromosome"/>
</dbReference>
<evidence type="ECO:0000313" key="2">
    <source>
        <dbReference type="EMBL" id="AKZ63254.1"/>
    </source>
</evidence>
<proteinExistence type="predicted"/>
<sequence>MNFQSPDLHAYFSGRWTFSRTMVGADDVLIGEAEGAAEFLPVSGMSLLHYKEAGQLRLAAGQRVVGFSRRFDYEVAGDMVHVAFADGMQLGQAYQSYRYDAVEQALLPVETHLCILDRYDGSYRLTNADSFELRTRIDGPHKDYRVHTHFTRQPG</sequence>
<organism evidence="2 3">
    <name type="scientific">Herbaspirillum hiltneri N3</name>
    <dbReference type="NCBI Taxonomy" id="1262470"/>
    <lineage>
        <taxon>Bacteria</taxon>
        <taxon>Pseudomonadati</taxon>
        <taxon>Pseudomonadota</taxon>
        <taxon>Betaproteobacteria</taxon>
        <taxon>Burkholderiales</taxon>
        <taxon>Oxalobacteraceae</taxon>
        <taxon>Herbaspirillum</taxon>
    </lineage>
</organism>
<evidence type="ECO:0000259" key="1">
    <source>
        <dbReference type="Pfam" id="PF19834"/>
    </source>
</evidence>
<dbReference type="InterPro" id="IPR045632">
    <property type="entry name" value="DUF6314"/>
</dbReference>